<keyword evidence="14" id="KW-1185">Reference proteome</keyword>
<evidence type="ECO:0000256" key="10">
    <source>
        <dbReference type="SAM" id="Coils"/>
    </source>
</evidence>
<dbReference type="EMBL" id="CP097510">
    <property type="protein sequence ID" value="URE26356.1"/>
    <property type="molecule type" value="Genomic_DNA"/>
</dbReference>
<keyword evidence="6 13" id="KW-0418">Kinase</keyword>
<keyword evidence="5" id="KW-0547">Nucleotide-binding</keyword>
<dbReference type="GO" id="GO:0004674">
    <property type="term" value="F:protein serine/threonine kinase activity"/>
    <property type="evidence" value="ECO:0007669"/>
    <property type="project" value="UniProtKB-KW"/>
</dbReference>
<evidence type="ECO:0000256" key="4">
    <source>
        <dbReference type="ARBA" id="ARBA00022679"/>
    </source>
</evidence>
<dbReference type="EC" id="2.7.11.1" evidence="2"/>
<dbReference type="AlphaFoldDB" id="A0A9E7H3Y9"/>
<comment type="catalytic activity">
    <reaction evidence="8">
        <text>L-threonyl-[protein] + ATP = O-phospho-L-threonyl-[protein] + ADP + H(+)</text>
        <dbReference type="Rhea" id="RHEA:46608"/>
        <dbReference type="Rhea" id="RHEA-COMP:11060"/>
        <dbReference type="Rhea" id="RHEA-COMP:11605"/>
        <dbReference type="ChEBI" id="CHEBI:15378"/>
        <dbReference type="ChEBI" id="CHEBI:30013"/>
        <dbReference type="ChEBI" id="CHEBI:30616"/>
        <dbReference type="ChEBI" id="CHEBI:61977"/>
        <dbReference type="ChEBI" id="CHEBI:456216"/>
        <dbReference type="EC" id="2.7.11.1"/>
    </reaction>
</comment>
<dbReference type="FunFam" id="1.10.510.10:FF:000028">
    <property type="entry name" value="serine/threonine-protein kinase D6PK-like"/>
    <property type="match status" value="1"/>
</dbReference>
<keyword evidence="10" id="KW-0175">Coiled coil</keyword>
<feature type="coiled-coil region" evidence="10">
    <location>
        <begin position="181"/>
        <end position="208"/>
    </location>
</feature>
<dbReference type="PANTHER" id="PTHR45637">
    <property type="entry name" value="FLIPPASE KINASE 1-RELATED"/>
    <property type="match status" value="1"/>
</dbReference>
<evidence type="ECO:0000256" key="3">
    <source>
        <dbReference type="ARBA" id="ARBA00022527"/>
    </source>
</evidence>
<dbReference type="InterPro" id="IPR008271">
    <property type="entry name" value="Ser/Thr_kinase_AS"/>
</dbReference>
<evidence type="ECO:0000256" key="7">
    <source>
        <dbReference type="ARBA" id="ARBA00022840"/>
    </source>
</evidence>
<evidence type="ECO:0000256" key="2">
    <source>
        <dbReference type="ARBA" id="ARBA00012513"/>
    </source>
</evidence>
<keyword evidence="4" id="KW-0808">Transferase</keyword>
<accession>A0A9E7H3Y9</accession>
<dbReference type="Gene3D" id="3.30.200.20">
    <property type="entry name" value="Phosphorylase Kinase, domain 1"/>
    <property type="match status" value="1"/>
</dbReference>
<dbReference type="PROSITE" id="PS00108">
    <property type="entry name" value="PROTEIN_KINASE_ST"/>
    <property type="match status" value="1"/>
</dbReference>
<dbReference type="FunFam" id="3.30.200.20:FF:000032">
    <property type="entry name" value="Serine/threonine-protein kinase D6PK-like"/>
    <property type="match status" value="1"/>
</dbReference>
<dbReference type="InterPro" id="IPR000719">
    <property type="entry name" value="Prot_kinase_dom"/>
</dbReference>
<comment type="catalytic activity">
    <reaction evidence="9">
        <text>L-seryl-[protein] + ATP = O-phospho-L-seryl-[protein] + ADP + H(+)</text>
        <dbReference type="Rhea" id="RHEA:17989"/>
        <dbReference type="Rhea" id="RHEA-COMP:9863"/>
        <dbReference type="Rhea" id="RHEA-COMP:11604"/>
        <dbReference type="ChEBI" id="CHEBI:15378"/>
        <dbReference type="ChEBI" id="CHEBI:29999"/>
        <dbReference type="ChEBI" id="CHEBI:30616"/>
        <dbReference type="ChEBI" id="CHEBI:83421"/>
        <dbReference type="ChEBI" id="CHEBI:456216"/>
        <dbReference type="EC" id="2.7.11.1"/>
    </reaction>
</comment>
<organism evidence="13 14">
    <name type="scientific">Musa troglodytarum</name>
    <name type="common">fe'i banana</name>
    <dbReference type="NCBI Taxonomy" id="320322"/>
    <lineage>
        <taxon>Eukaryota</taxon>
        <taxon>Viridiplantae</taxon>
        <taxon>Streptophyta</taxon>
        <taxon>Embryophyta</taxon>
        <taxon>Tracheophyta</taxon>
        <taxon>Spermatophyta</taxon>
        <taxon>Magnoliopsida</taxon>
        <taxon>Liliopsida</taxon>
        <taxon>Zingiberales</taxon>
        <taxon>Musaceae</taxon>
        <taxon>Musa</taxon>
    </lineage>
</organism>
<feature type="compositionally biased region" description="Low complexity" evidence="11">
    <location>
        <begin position="484"/>
        <end position="502"/>
    </location>
</feature>
<feature type="compositionally biased region" description="Polar residues" evidence="11">
    <location>
        <begin position="899"/>
        <end position="910"/>
    </location>
</feature>
<dbReference type="Gene3D" id="1.10.510.10">
    <property type="entry name" value="Transferase(Phosphotransferase) domain 1"/>
    <property type="match status" value="2"/>
</dbReference>
<feature type="coiled-coil region" evidence="10">
    <location>
        <begin position="1"/>
        <end position="98"/>
    </location>
</feature>
<evidence type="ECO:0000256" key="8">
    <source>
        <dbReference type="ARBA" id="ARBA00047899"/>
    </source>
</evidence>
<evidence type="ECO:0000256" key="6">
    <source>
        <dbReference type="ARBA" id="ARBA00022777"/>
    </source>
</evidence>
<evidence type="ECO:0000256" key="1">
    <source>
        <dbReference type="ARBA" id="ARBA00009903"/>
    </source>
</evidence>
<dbReference type="SMART" id="SM00220">
    <property type="entry name" value="S_TKc"/>
    <property type="match status" value="1"/>
</dbReference>
<keyword evidence="3" id="KW-0723">Serine/threonine-protein kinase</keyword>
<dbReference type="InterPro" id="IPR011009">
    <property type="entry name" value="Kinase-like_dom_sf"/>
</dbReference>
<feature type="compositionally biased region" description="Polar residues" evidence="11">
    <location>
        <begin position="381"/>
        <end position="391"/>
    </location>
</feature>
<evidence type="ECO:0000256" key="9">
    <source>
        <dbReference type="ARBA" id="ARBA00048679"/>
    </source>
</evidence>
<dbReference type="FunFam" id="1.10.510.10:FF:000295">
    <property type="entry name" value="Serine/threonine-protein kinase AGC1-7"/>
    <property type="match status" value="1"/>
</dbReference>
<evidence type="ECO:0000313" key="14">
    <source>
        <dbReference type="Proteomes" id="UP001055439"/>
    </source>
</evidence>
<dbReference type="OrthoDB" id="432483at2759"/>
<protein>
    <recommendedName>
        <fullName evidence="2">non-specific serine/threonine protein kinase</fullName>
        <ecNumber evidence="2">2.7.11.1</ecNumber>
    </recommendedName>
</protein>
<feature type="region of interest" description="Disordered" evidence="11">
    <location>
        <begin position="430"/>
        <end position="509"/>
    </location>
</feature>
<feature type="compositionally biased region" description="Low complexity" evidence="11">
    <location>
        <begin position="328"/>
        <end position="339"/>
    </location>
</feature>
<feature type="region of interest" description="Disordered" evidence="11">
    <location>
        <begin position="158"/>
        <end position="178"/>
    </location>
</feature>
<proteinExistence type="inferred from homology"/>
<name>A0A9E7H3Y9_9LILI</name>
<evidence type="ECO:0000259" key="12">
    <source>
        <dbReference type="PROSITE" id="PS50011"/>
    </source>
</evidence>
<evidence type="ECO:0000256" key="11">
    <source>
        <dbReference type="SAM" id="MobiDB-lite"/>
    </source>
</evidence>
<feature type="region of interest" description="Disordered" evidence="11">
    <location>
        <begin position="312"/>
        <end position="392"/>
    </location>
</feature>
<feature type="compositionally biased region" description="Polar residues" evidence="11">
    <location>
        <begin position="439"/>
        <end position="467"/>
    </location>
</feature>
<dbReference type="GO" id="GO:0005524">
    <property type="term" value="F:ATP binding"/>
    <property type="evidence" value="ECO:0007669"/>
    <property type="project" value="UniProtKB-KW"/>
</dbReference>
<dbReference type="Pfam" id="PF00069">
    <property type="entry name" value="Pkinase"/>
    <property type="match status" value="2"/>
</dbReference>
<feature type="domain" description="Protein kinase" evidence="12">
    <location>
        <begin position="531"/>
        <end position="869"/>
    </location>
</feature>
<evidence type="ECO:0000313" key="13">
    <source>
        <dbReference type="EMBL" id="URE26356.1"/>
    </source>
</evidence>
<dbReference type="Proteomes" id="UP001055439">
    <property type="component" value="Chromosome 8"/>
</dbReference>
<dbReference type="CDD" id="cd05574">
    <property type="entry name" value="STKc_phototropin_like"/>
    <property type="match status" value="1"/>
</dbReference>
<reference evidence="13" key="1">
    <citation type="submission" date="2022-05" db="EMBL/GenBank/DDBJ databases">
        <title>The Musa troglodytarum L. genome provides insights into the mechanism of non-climacteric behaviour and enrichment of carotenoids.</title>
        <authorList>
            <person name="Wang J."/>
        </authorList>
    </citation>
    <scope>NUCLEOTIDE SEQUENCE</scope>
    <source>
        <tissue evidence="13">Leaf</tissue>
    </source>
</reference>
<evidence type="ECO:0000256" key="5">
    <source>
        <dbReference type="ARBA" id="ARBA00022741"/>
    </source>
</evidence>
<keyword evidence="7" id="KW-0067">ATP-binding</keyword>
<feature type="region of interest" description="Disordered" evidence="11">
    <location>
        <begin position="894"/>
        <end position="922"/>
    </location>
</feature>
<dbReference type="PROSITE" id="PS50011">
    <property type="entry name" value="PROTEIN_KINASE_DOM"/>
    <property type="match status" value="1"/>
</dbReference>
<dbReference type="SUPFAM" id="SSF56112">
    <property type="entry name" value="Protein kinase-like (PK-like)"/>
    <property type="match status" value="1"/>
</dbReference>
<gene>
    <name evidence="13" type="ORF">MUK42_15996</name>
</gene>
<sequence>MEEYMENVKRLRTQINDIEEAAAKRSVEEQKQKTAIGALQTDLNLVRTEIKRLNEEAAEMLKSQAQTSSEIAEKQKKISSLEMESRTLSQTLELLQQEMTTTSMKHKEKRSYYARVTEDLNLKLQKQQEWYNSKRQKMKADAASVHDNVDKEIVQTKGSGNAVPSMGANLGNMGDDTSGRNKDLTIEMESAKTKLAEIEAKKSEVVRDSIKSKQLLEEMSYKLQAAPPALREMDVKALEEEHRSLVADKAGELEYLQSLKERIKQLKNISHVIKCRCGKEYNVELTSSSVAIDGLKLKSFFSFIKTLSKPLSEQQHKVPGSQVVEKASLQPSPLQLPDPSKLESDAPTRLPKSIQPSTPKPKTEEVLEGQNSDHQQKEAANLSTNETSQKVARSLEHISLDTSSNTMKQSVQQGDANELLQLNGTVSLETNRYEEKKNSGQGSEKYSSASAKVSDGTSSLTKTSGSAKISDRIDSGKSSMCRGSTSSDVSDDSTCSSISSSINKPHKSNDSRWEAIKTIRARDGILGLNHFRLLKKLGCGDIGSVYLSELSGTKCYFAMKVMDKQSLASRKKLHRAQTEREILQCLDHPFLPTLYTHFETDKFSCLVMEFCPGGDLHTLRQRQPGKYFSEQAAKIYIAEVLLALEYLHMLGIIYRDLKPENVLVREDGHIMLSDFDLSLRCAVSPTLVKSSNPNSESFRKNKPVYCVQPACIEPSCVQPSCVVPTTCFSPRLFSSKSKKQQKQKCDTGNQVSALPELVAEPTDARSMSFVGTHEYLAPEIIKGEGHGSAVDWWTFGIFLYELLFGKTPFKGSGNRATLFNVVGQPLRFPEFPVVSFAARDLIRGLLVKDPQHRLAYKRGATEIKQHPFFEGINWALIRCASPPEIPKPFEIGRPLGTAASASQKASPTSEKGSDNYLEFDFF</sequence>
<comment type="similarity">
    <text evidence="1">Belongs to the protein kinase superfamily. AGC Ser/Thr protein kinase family.</text>
</comment>